<dbReference type="Proteomes" id="UP000319143">
    <property type="component" value="Unassembled WGS sequence"/>
</dbReference>
<evidence type="ECO:0000256" key="10">
    <source>
        <dbReference type="ARBA" id="ARBA00032474"/>
    </source>
</evidence>
<name>A0A5C6DW02_9BACT</name>
<evidence type="ECO:0000313" key="13">
    <source>
        <dbReference type="Proteomes" id="UP000319143"/>
    </source>
</evidence>
<evidence type="ECO:0000313" key="12">
    <source>
        <dbReference type="EMBL" id="TWU39236.1"/>
    </source>
</evidence>
<comment type="catalytic activity">
    <reaction evidence="11">
        <text>2 [molybdopterin-synthase sulfur-carrier protein]-C-terminal-Gly-aminoethanethioate + cyclic pyranopterin phosphate + H2O = molybdopterin + 2 [molybdopterin-synthase sulfur-carrier protein]-C-terminal Gly-Gly + 2 H(+)</text>
        <dbReference type="Rhea" id="RHEA:26333"/>
        <dbReference type="Rhea" id="RHEA-COMP:12202"/>
        <dbReference type="Rhea" id="RHEA-COMP:19907"/>
        <dbReference type="ChEBI" id="CHEBI:15377"/>
        <dbReference type="ChEBI" id="CHEBI:15378"/>
        <dbReference type="ChEBI" id="CHEBI:58698"/>
        <dbReference type="ChEBI" id="CHEBI:59648"/>
        <dbReference type="ChEBI" id="CHEBI:90778"/>
        <dbReference type="ChEBI" id="CHEBI:232372"/>
        <dbReference type="EC" id="2.8.1.12"/>
    </reaction>
</comment>
<evidence type="ECO:0000256" key="7">
    <source>
        <dbReference type="ARBA" id="ARBA00029745"/>
    </source>
</evidence>
<dbReference type="CDD" id="cd00756">
    <property type="entry name" value="MoaE"/>
    <property type="match status" value="1"/>
</dbReference>
<dbReference type="InterPro" id="IPR003448">
    <property type="entry name" value="Mopterin_biosynth_MoaE"/>
</dbReference>
<dbReference type="SUPFAM" id="SSF54690">
    <property type="entry name" value="Molybdopterin synthase subunit MoaE"/>
    <property type="match status" value="1"/>
</dbReference>
<evidence type="ECO:0000256" key="11">
    <source>
        <dbReference type="ARBA" id="ARBA00049878"/>
    </source>
</evidence>
<evidence type="ECO:0000256" key="4">
    <source>
        <dbReference type="ARBA" id="ARBA00013858"/>
    </source>
</evidence>
<gene>
    <name evidence="12" type="primary">moaE</name>
    <name evidence="12" type="ORF">Poly41_20580</name>
</gene>
<proteinExistence type="inferred from homology"/>
<evidence type="ECO:0000256" key="5">
    <source>
        <dbReference type="ARBA" id="ARBA00023150"/>
    </source>
</evidence>
<keyword evidence="12" id="KW-0808">Transferase</keyword>
<dbReference type="EC" id="2.8.1.12" evidence="3"/>
<evidence type="ECO:0000256" key="8">
    <source>
        <dbReference type="ARBA" id="ARBA00030407"/>
    </source>
</evidence>
<dbReference type="Gene3D" id="3.90.1170.40">
    <property type="entry name" value="Molybdopterin biosynthesis MoaE subunit"/>
    <property type="match status" value="1"/>
</dbReference>
<dbReference type="InterPro" id="IPR036563">
    <property type="entry name" value="MoaE_sf"/>
</dbReference>
<accession>A0A5C6DW02</accession>
<evidence type="ECO:0000256" key="2">
    <source>
        <dbReference type="ARBA" id="ARBA00005426"/>
    </source>
</evidence>
<dbReference type="GO" id="GO:0030366">
    <property type="term" value="F:molybdopterin synthase activity"/>
    <property type="evidence" value="ECO:0007669"/>
    <property type="project" value="UniProtKB-EC"/>
</dbReference>
<dbReference type="Pfam" id="PF02391">
    <property type="entry name" value="MoaE"/>
    <property type="match status" value="1"/>
</dbReference>
<dbReference type="PANTHER" id="PTHR23404">
    <property type="entry name" value="MOLYBDOPTERIN SYNTHASE RELATED"/>
    <property type="match status" value="1"/>
</dbReference>
<reference evidence="12 13" key="1">
    <citation type="submission" date="2019-02" db="EMBL/GenBank/DDBJ databases">
        <title>Deep-cultivation of Planctomycetes and their phenomic and genomic characterization uncovers novel biology.</title>
        <authorList>
            <person name="Wiegand S."/>
            <person name="Jogler M."/>
            <person name="Boedeker C."/>
            <person name="Pinto D."/>
            <person name="Vollmers J."/>
            <person name="Rivas-Marin E."/>
            <person name="Kohn T."/>
            <person name="Peeters S.H."/>
            <person name="Heuer A."/>
            <person name="Rast P."/>
            <person name="Oberbeckmann S."/>
            <person name="Bunk B."/>
            <person name="Jeske O."/>
            <person name="Meyerdierks A."/>
            <person name="Storesund J.E."/>
            <person name="Kallscheuer N."/>
            <person name="Luecker S."/>
            <person name="Lage O.M."/>
            <person name="Pohl T."/>
            <person name="Merkel B.J."/>
            <person name="Hornburger P."/>
            <person name="Mueller R.-W."/>
            <person name="Bruemmer F."/>
            <person name="Labrenz M."/>
            <person name="Spormann A.M."/>
            <person name="Op Den Camp H."/>
            <person name="Overmann J."/>
            <person name="Amann R."/>
            <person name="Jetten M.S.M."/>
            <person name="Mascher T."/>
            <person name="Medema M.H."/>
            <person name="Devos D.P."/>
            <person name="Kaster A.-K."/>
            <person name="Ovreas L."/>
            <person name="Rohde M."/>
            <person name="Galperin M.Y."/>
            <person name="Jogler C."/>
        </authorList>
    </citation>
    <scope>NUCLEOTIDE SEQUENCE [LARGE SCALE GENOMIC DNA]</scope>
    <source>
        <strain evidence="12 13">Poly41</strain>
    </source>
</reference>
<organism evidence="12 13">
    <name type="scientific">Novipirellula artificiosorum</name>
    <dbReference type="NCBI Taxonomy" id="2528016"/>
    <lineage>
        <taxon>Bacteria</taxon>
        <taxon>Pseudomonadati</taxon>
        <taxon>Planctomycetota</taxon>
        <taxon>Planctomycetia</taxon>
        <taxon>Pirellulales</taxon>
        <taxon>Pirellulaceae</taxon>
        <taxon>Novipirellula</taxon>
    </lineage>
</organism>
<dbReference type="EMBL" id="SJPV01000003">
    <property type="protein sequence ID" value="TWU39236.1"/>
    <property type="molecule type" value="Genomic_DNA"/>
</dbReference>
<comment type="pathway">
    <text evidence="1">Cofactor biosynthesis; molybdopterin biosynthesis.</text>
</comment>
<dbReference type="AlphaFoldDB" id="A0A5C6DW02"/>
<comment type="similarity">
    <text evidence="2">Belongs to the MoaE family.</text>
</comment>
<evidence type="ECO:0000256" key="1">
    <source>
        <dbReference type="ARBA" id="ARBA00005046"/>
    </source>
</evidence>
<sequence>MNPHSDAIAVELVDHAIDMTRLDDFVADPDVGAKGWFCGVTRRTTGTQITRSLSYDAHRPMATTELLRLATDAVERFGLTRLVIVHRLGEVAVGQASIVIGCSSPHRKQTFAALPWLMDQIKTDVPIWKKEHFEGGATEWVHPTDS</sequence>
<evidence type="ECO:0000256" key="3">
    <source>
        <dbReference type="ARBA" id="ARBA00011950"/>
    </source>
</evidence>
<comment type="caution">
    <text evidence="12">The sequence shown here is derived from an EMBL/GenBank/DDBJ whole genome shotgun (WGS) entry which is preliminary data.</text>
</comment>
<protein>
    <recommendedName>
        <fullName evidence="4">Molybdopterin synthase catalytic subunit</fullName>
        <ecNumber evidence="3">2.8.1.12</ecNumber>
    </recommendedName>
    <alternativeName>
        <fullName evidence="9">MPT synthase subunit 2</fullName>
    </alternativeName>
    <alternativeName>
        <fullName evidence="7">Molybdenum cofactor biosynthesis protein E</fullName>
    </alternativeName>
    <alternativeName>
        <fullName evidence="8">Molybdopterin-converting factor large subunit</fullName>
    </alternativeName>
    <alternativeName>
        <fullName evidence="10">Molybdopterin-converting factor subunit 2</fullName>
    </alternativeName>
</protein>
<evidence type="ECO:0000256" key="6">
    <source>
        <dbReference type="ARBA" id="ARBA00026066"/>
    </source>
</evidence>
<keyword evidence="5" id="KW-0501">Molybdenum cofactor biosynthesis</keyword>
<keyword evidence="13" id="KW-1185">Reference proteome</keyword>
<comment type="subunit">
    <text evidence="6">Heterotetramer of 2 MoaD subunits and 2 MoaE subunits. Also stable as homodimer. The enzyme changes between these two forms during catalysis.</text>
</comment>
<dbReference type="RefSeq" id="WP_231615556.1">
    <property type="nucleotide sequence ID" value="NZ_SJPV01000003.1"/>
</dbReference>
<dbReference type="GO" id="GO:0006777">
    <property type="term" value="P:Mo-molybdopterin cofactor biosynthetic process"/>
    <property type="evidence" value="ECO:0007669"/>
    <property type="project" value="UniProtKB-KW"/>
</dbReference>
<evidence type="ECO:0000256" key="9">
    <source>
        <dbReference type="ARBA" id="ARBA00030781"/>
    </source>
</evidence>